<organism evidence="3 4">
    <name type="scientific">Pristionchus pacificus</name>
    <name type="common">Parasitic nematode worm</name>
    <dbReference type="NCBI Taxonomy" id="54126"/>
    <lineage>
        <taxon>Eukaryota</taxon>
        <taxon>Metazoa</taxon>
        <taxon>Ecdysozoa</taxon>
        <taxon>Nematoda</taxon>
        <taxon>Chromadorea</taxon>
        <taxon>Rhabditida</taxon>
        <taxon>Rhabditina</taxon>
        <taxon>Diplogasteromorpha</taxon>
        <taxon>Diplogasteroidea</taxon>
        <taxon>Neodiplogasteridae</taxon>
        <taxon>Pristionchus</taxon>
    </lineage>
</organism>
<reference evidence="4" key="1">
    <citation type="journal article" date="2008" name="Nat. Genet.">
        <title>The Pristionchus pacificus genome provides a unique perspective on nematode lifestyle and parasitism.</title>
        <authorList>
            <person name="Dieterich C."/>
            <person name="Clifton S.W."/>
            <person name="Schuster L.N."/>
            <person name="Chinwalla A."/>
            <person name="Delehaunty K."/>
            <person name="Dinkelacker I."/>
            <person name="Fulton L."/>
            <person name="Fulton R."/>
            <person name="Godfrey J."/>
            <person name="Minx P."/>
            <person name="Mitreva M."/>
            <person name="Roeseler W."/>
            <person name="Tian H."/>
            <person name="Witte H."/>
            <person name="Yang S.P."/>
            <person name="Wilson R.K."/>
            <person name="Sommer R.J."/>
        </authorList>
    </citation>
    <scope>NUCLEOTIDE SEQUENCE [LARGE SCALE GENOMIC DNA]</scope>
    <source>
        <strain evidence="4">PS312</strain>
    </source>
</reference>
<comment type="subcellular location">
    <subcellularLocation>
        <location evidence="1">Nucleus</location>
    </subcellularLocation>
</comment>
<feature type="compositionally biased region" description="Basic and acidic residues" evidence="2">
    <location>
        <begin position="395"/>
        <end position="411"/>
    </location>
</feature>
<dbReference type="AlphaFoldDB" id="A0A2A6CCT9"/>
<dbReference type="GO" id="GO:0070898">
    <property type="term" value="P:RNA polymerase III preinitiation complex assembly"/>
    <property type="evidence" value="ECO:0000318"/>
    <property type="project" value="GO_Central"/>
</dbReference>
<accession>A0A8R1UVG6</accession>
<feature type="region of interest" description="Disordered" evidence="2">
    <location>
        <begin position="395"/>
        <end position="414"/>
    </location>
</feature>
<accession>A0A2A6CCT9</accession>
<dbReference type="EnsemblMetazoa" id="PPA39975.1">
    <property type="protein sequence ID" value="PPA39975.1"/>
    <property type="gene ID" value="WBGene00278344"/>
</dbReference>
<feature type="region of interest" description="Disordered" evidence="2">
    <location>
        <begin position="420"/>
        <end position="484"/>
    </location>
</feature>
<dbReference type="GO" id="GO:0005634">
    <property type="term" value="C:nucleus"/>
    <property type="evidence" value="ECO:0007669"/>
    <property type="project" value="UniProtKB-SubCell"/>
</dbReference>
<dbReference type="SMART" id="SM00717">
    <property type="entry name" value="SANT"/>
    <property type="match status" value="1"/>
</dbReference>
<evidence type="ECO:0000313" key="4">
    <source>
        <dbReference type="Proteomes" id="UP000005239"/>
    </source>
</evidence>
<name>A0A2A6CCT9_PRIPA</name>
<sequence>MISQLLIRTSYFKIMRRSRAQIKPNIGPAVTAPSALEEQKPKEGVANAPIAASVPVITDLPSTSSGVPLNETNVVTTPVSSMHVETSIVERQDHVFRSPLPKGNDTGHLLSPRARLTSTSSALDGGVLVSPRSRLLSTCSEMFGHNKKERKKFSGDEELDPKTMRMIDLITWNPKKEKKLDRTKLDNCETRSEMDREDDRPAAPQLKLDANGKLVVDETSLLLDERATNSVWQVVEEDRVTRKVNSSSFRRWRKGTPWSEKETEFFYEILRSTGPDFGLMHDFFPRRSRNELKSKFNREERFNWERLNSVLSKPIILNETLYDRAETMADELNKEESDKIEAKMTKKKKNGDKGQIMEDDDEWNEEKADLEKEAQDMINELIELDRRKEEILRIKREEKKKRAEEKRKLSKEASAILDQTIKVITKRKKKEKNDGDKVKDEEGKREENDEVVKKKKKKNEKVKSEQKVISGYPESDGSEMDANL</sequence>
<dbReference type="PANTHER" id="PTHR22929:SF0">
    <property type="entry name" value="TRANSCRIPTION FACTOR TFIIIB COMPONENT B'' HOMOLOG"/>
    <property type="match status" value="1"/>
</dbReference>
<dbReference type="OrthoDB" id="272624at2759"/>
<dbReference type="GO" id="GO:0000126">
    <property type="term" value="C:transcription factor TFIIIB complex"/>
    <property type="evidence" value="ECO:0000318"/>
    <property type="project" value="GO_Central"/>
</dbReference>
<dbReference type="InterPro" id="IPR039467">
    <property type="entry name" value="TFIIIB_B''_Myb"/>
</dbReference>
<evidence type="ECO:0000313" key="3">
    <source>
        <dbReference type="EnsemblMetazoa" id="PPA39975.1"/>
    </source>
</evidence>
<dbReference type="Proteomes" id="UP000005239">
    <property type="component" value="Unassembled WGS sequence"/>
</dbReference>
<dbReference type="InterPro" id="IPR009057">
    <property type="entry name" value="Homeodomain-like_sf"/>
</dbReference>
<dbReference type="InterPro" id="IPR001005">
    <property type="entry name" value="SANT/Myb"/>
</dbReference>
<gene>
    <name evidence="3" type="primary">WBGene00278344</name>
</gene>
<feature type="compositionally biased region" description="Basic and acidic residues" evidence="2">
    <location>
        <begin position="431"/>
        <end position="452"/>
    </location>
</feature>
<dbReference type="Pfam" id="PF15963">
    <property type="entry name" value="Myb_DNA-bind_7"/>
    <property type="match status" value="1"/>
</dbReference>
<dbReference type="CDD" id="cd00167">
    <property type="entry name" value="SANT"/>
    <property type="match status" value="1"/>
</dbReference>
<reference evidence="3" key="2">
    <citation type="submission" date="2022-06" db="UniProtKB">
        <authorList>
            <consortium name="EnsemblMetazoa"/>
        </authorList>
    </citation>
    <scope>IDENTIFICATION</scope>
    <source>
        <strain evidence="3">PS312</strain>
    </source>
</reference>
<proteinExistence type="predicted"/>
<protein>
    <submittedName>
        <fullName evidence="3">SANT domain-containing protein</fullName>
    </submittedName>
</protein>
<feature type="region of interest" description="Disordered" evidence="2">
    <location>
        <begin position="343"/>
        <end position="366"/>
    </location>
</feature>
<dbReference type="GO" id="GO:0001156">
    <property type="term" value="F:TFIIIC-class transcription factor complex binding"/>
    <property type="evidence" value="ECO:0000318"/>
    <property type="project" value="GO_Central"/>
</dbReference>
<keyword evidence="4" id="KW-1185">Reference proteome</keyword>
<evidence type="ECO:0000256" key="2">
    <source>
        <dbReference type="SAM" id="MobiDB-lite"/>
    </source>
</evidence>
<dbReference type="SUPFAM" id="SSF46689">
    <property type="entry name" value="Homeodomain-like"/>
    <property type="match status" value="1"/>
</dbReference>
<evidence type="ECO:0000256" key="1">
    <source>
        <dbReference type="ARBA" id="ARBA00004123"/>
    </source>
</evidence>
<dbReference type="PANTHER" id="PTHR22929">
    <property type="entry name" value="RNA POLYMERASE III TRANSCRIPTION INITIATION FACTOR B"/>
    <property type="match status" value="1"/>
</dbReference>